<dbReference type="EMBL" id="PQWM01000034">
    <property type="protein sequence ID" value="RDZ10013.1"/>
    <property type="molecule type" value="Genomic_DNA"/>
</dbReference>
<evidence type="ECO:0000256" key="1">
    <source>
        <dbReference type="SAM" id="MobiDB-lite"/>
    </source>
</evidence>
<sequence length="59" mass="6653">MTDNKSNDSEKALNNSIDETELVEPQKGPVIKPSDPYPHRYYTGDVSIVSDAVPRNYKE</sequence>
<proteinExistence type="predicted"/>
<feature type="compositionally biased region" description="Basic and acidic residues" evidence="1">
    <location>
        <begin position="1"/>
        <end position="11"/>
    </location>
</feature>
<gene>
    <name evidence="2" type="ORF">C3744_23980</name>
</gene>
<dbReference type="Proteomes" id="UP000256519">
    <property type="component" value="Unassembled WGS sequence"/>
</dbReference>
<organism evidence="2 3">
    <name type="scientific">Priestia megaterium</name>
    <name type="common">Bacillus megaterium</name>
    <dbReference type="NCBI Taxonomy" id="1404"/>
    <lineage>
        <taxon>Bacteria</taxon>
        <taxon>Bacillati</taxon>
        <taxon>Bacillota</taxon>
        <taxon>Bacilli</taxon>
        <taxon>Bacillales</taxon>
        <taxon>Bacillaceae</taxon>
        <taxon>Priestia</taxon>
    </lineage>
</organism>
<reference evidence="2 3" key="1">
    <citation type="journal article" date="2018" name="Appl. Environ. Microbiol.">
        <title>Antimicrobial susceptibility testing and tentative epidemiological cut-off values of five Bacillus species relevant for use as animal feed additives or for plant protection.</title>
        <authorList>
            <person name="Agerso Y."/>
            <person name="Stuer-Lauridsen B."/>
            <person name="Bjerre K."/>
            <person name="Jensen M.G."/>
            <person name="Johansen E."/>
            <person name="Bennedsen M."/>
            <person name="Brockmann E."/>
            <person name="Nielsen B."/>
        </authorList>
    </citation>
    <scope>NUCLEOTIDE SEQUENCE [LARGE SCALE GENOMIC DNA]</scope>
    <source>
        <strain evidence="2 3">CHCC20162</strain>
    </source>
</reference>
<evidence type="ECO:0000313" key="2">
    <source>
        <dbReference type="EMBL" id="RDZ10013.1"/>
    </source>
</evidence>
<dbReference type="RefSeq" id="WP_116077500.1">
    <property type="nucleotide sequence ID" value="NZ_CP187635.1"/>
</dbReference>
<accession>A0A3D8WWH6</accession>
<protein>
    <submittedName>
        <fullName evidence="2">Uncharacterized protein</fullName>
    </submittedName>
</protein>
<feature type="region of interest" description="Disordered" evidence="1">
    <location>
        <begin position="1"/>
        <end position="38"/>
    </location>
</feature>
<dbReference type="AlphaFoldDB" id="A0A3D8WWH6"/>
<comment type="caution">
    <text evidence="2">The sequence shown here is derived from an EMBL/GenBank/DDBJ whole genome shotgun (WGS) entry which is preliminary data.</text>
</comment>
<name>A0A3D8WWH6_PRIMG</name>
<evidence type="ECO:0000313" key="3">
    <source>
        <dbReference type="Proteomes" id="UP000256519"/>
    </source>
</evidence>